<name>A0ABD3PK79_9STRA</name>
<dbReference type="EMBL" id="JABMIG020000162">
    <property type="protein sequence ID" value="KAL3788074.1"/>
    <property type="molecule type" value="Genomic_DNA"/>
</dbReference>
<gene>
    <name evidence="2" type="ORF">HJC23_008136</name>
</gene>
<dbReference type="Proteomes" id="UP001516023">
    <property type="component" value="Unassembled WGS sequence"/>
</dbReference>
<proteinExistence type="predicted"/>
<evidence type="ECO:0000256" key="1">
    <source>
        <dbReference type="SAM" id="MobiDB-lite"/>
    </source>
</evidence>
<reference evidence="2 3" key="1">
    <citation type="journal article" date="2020" name="G3 (Bethesda)">
        <title>Improved Reference Genome for Cyclotella cryptica CCMP332, a Model for Cell Wall Morphogenesis, Salinity Adaptation, and Lipid Production in Diatoms (Bacillariophyta).</title>
        <authorList>
            <person name="Roberts W.R."/>
            <person name="Downey K.M."/>
            <person name="Ruck E.C."/>
            <person name="Traller J.C."/>
            <person name="Alverson A.J."/>
        </authorList>
    </citation>
    <scope>NUCLEOTIDE SEQUENCE [LARGE SCALE GENOMIC DNA]</scope>
    <source>
        <strain evidence="2 3">CCMP332</strain>
    </source>
</reference>
<feature type="region of interest" description="Disordered" evidence="1">
    <location>
        <begin position="1"/>
        <end position="67"/>
    </location>
</feature>
<evidence type="ECO:0000313" key="2">
    <source>
        <dbReference type="EMBL" id="KAL3788074.1"/>
    </source>
</evidence>
<evidence type="ECO:0000313" key="3">
    <source>
        <dbReference type="Proteomes" id="UP001516023"/>
    </source>
</evidence>
<keyword evidence="3" id="KW-1185">Reference proteome</keyword>
<protein>
    <submittedName>
        <fullName evidence="2">Uncharacterized protein</fullName>
    </submittedName>
</protein>
<feature type="compositionally biased region" description="Basic and acidic residues" evidence="1">
    <location>
        <begin position="13"/>
        <end position="26"/>
    </location>
</feature>
<comment type="caution">
    <text evidence="2">The sequence shown here is derived from an EMBL/GenBank/DDBJ whole genome shotgun (WGS) entry which is preliminary data.</text>
</comment>
<accession>A0ABD3PK79</accession>
<sequence>MGASGDSSDSDEERVAEPSVKKIRVDGEEEVMLDSKSNKDEILTGGTDDVPSMEKDAQSNANEERFDTMSDAISSTEKELKKNEVVEVEENKEDLEVNASRVAVWSWRQHLGAWGHDHRWQG</sequence>
<organism evidence="2 3">
    <name type="scientific">Cyclotella cryptica</name>
    <dbReference type="NCBI Taxonomy" id="29204"/>
    <lineage>
        <taxon>Eukaryota</taxon>
        <taxon>Sar</taxon>
        <taxon>Stramenopiles</taxon>
        <taxon>Ochrophyta</taxon>
        <taxon>Bacillariophyta</taxon>
        <taxon>Coscinodiscophyceae</taxon>
        <taxon>Thalassiosirophycidae</taxon>
        <taxon>Stephanodiscales</taxon>
        <taxon>Stephanodiscaceae</taxon>
        <taxon>Cyclotella</taxon>
    </lineage>
</organism>
<dbReference type="AlphaFoldDB" id="A0ABD3PK79"/>
<feature type="compositionally biased region" description="Basic and acidic residues" evidence="1">
    <location>
        <begin position="52"/>
        <end position="67"/>
    </location>
</feature>